<keyword evidence="3" id="KW-0479">Metal-binding</keyword>
<evidence type="ECO:0000256" key="4">
    <source>
        <dbReference type="ARBA" id="ARBA00022837"/>
    </source>
</evidence>
<dbReference type="SUPFAM" id="SSF69819">
    <property type="entry name" value="MTH1598-like"/>
    <property type="match status" value="1"/>
</dbReference>
<organism evidence="5 6">
    <name type="scientific">Mycobacterium heckeshornense</name>
    <dbReference type="NCBI Taxonomy" id="110505"/>
    <lineage>
        <taxon>Bacteria</taxon>
        <taxon>Bacillati</taxon>
        <taxon>Actinomycetota</taxon>
        <taxon>Actinomycetes</taxon>
        <taxon>Mycobacteriales</taxon>
        <taxon>Mycobacteriaceae</taxon>
        <taxon>Mycobacterium</taxon>
    </lineage>
</organism>
<keyword evidence="2" id="KW-0819">tRNA processing</keyword>
<comment type="similarity">
    <text evidence="1">Belongs to the archease family.</text>
</comment>
<dbReference type="Gene3D" id="3.55.10.10">
    <property type="entry name" value="Archease domain"/>
    <property type="match status" value="1"/>
</dbReference>
<dbReference type="GO" id="GO:0046872">
    <property type="term" value="F:metal ion binding"/>
    <property type="evidence" value="ECO:0007669"/>
    <property type="project" value="UniProtKB-KW"/>
</dbReference>
<dbReference type="AlphaFoldDB" id="A0A2G8B2V6"/>
<dbReference type="Pfam" id="PF01951">
    <property type="entry name" value="Archease"/>
    <property type="match status" value="1"/>
</dbReference>
<dbReference type="EMBL" id="AP024237">
    <property type="protein sequence ID" value="BCO34786.1"/>
    <property type="molecule type" value="Genomic_DNA"/>
</dbReference>
<gene>
    <name evidence="5" type="ORF">MHEC_12190</name>
</gene>
<sequence>MPQGGPTRTAGRGEGLTAADRGHRTLPHPADIVIEAWGPSREICLAEAVMGLTGSFVDFSRASPLRTVTCEVPATTDGDRLVAVLDELIYLLDTEGVVPLSAEVTIDSDTVRLTMPVASLSDVRLVGAVPKAVALSGLAFTQSGTEWRCRATIDV</sequence>
<keyword evidence="4" id="KW-0106">Calcium</keyword>
<dbReference type="InterPro" id="IPR036820">
    <property type="entry name" value="Archease_dom_sf"/>
</dbReference>
<dbReference type="GO" id="GO:0008033">
    <property type="term" value="P:tRNA processing"/>
    <property type="evidence" value="ECO:0007669"/>
    <property type="project" value="UniProtKB-KW"/>
</dbReference>
<dbReference type="InterPro" id="IPR023572">
    <property type="entry name" value="Archease_dom"/>
</dbReference>
<evidence type="ECO:0000313" key="5">
    <source>
        <dbReference type="EMBL" id="BCO34786.1"/>
    </source>
</evidence>
<evidence type="ECO:0000256" key="2">
    <source>
        <dbReference type="ARBA" id="ARBA00022694"/>
    </source>
</evidence>
<reference evidence="5 6" key="1">
    <citation type="submission" date="2020-12" db="EMBL/GenBank/DDBJ databases">
        <title>Complete genome sequence of Mycobacterium heckeshornense JCM 15655T, closely related to a pathogenic non-tuberculous mycobacterial species Mycobacterium xenopi.</title>
        <authorList>
            <person name="Yoshida M."/>
            <person name="Fukano H."/>
            <person name="Asakura T."/>
            <person name="Suzuki M."/>
            <person name="Hoshino Y."/>
        </authorList>
    </citation>
    <scope>NUCLEOTIDE SEQUENCE [LARGE SCALE GENOMIC DNA]</scope>
    <source>
        <strain evidence="5 6">JCM 15655</strain>
    </source>
</reference>
<evidence type="ECO:0000313" key="6">
    <source>
        <dbReference type="Proteomes" id="UP000595446"/>
    </source>
</evidence>
<evidence type="ECO:0000256" key="1">
    <source>
        <dbReference type="ARBA" id="ARBA00007963"/>
    </source>
</evidence>
<protein>
    <submittedName>
        <fullName evidence="5">Uncharacterized protein</fullName>
    </submittedName>
</protein>
<name>A0A2G8B2V6_9MYCO</name>
<proteinExistence type="inferred from homology"/>
<evidence type="ECO:0000256" key="3">
    <source>
        <dbReference type="ARBA" id="ARBA00022723"/>
    </source>
</evidence>
<dbReference type="Proteomes" id="UP000595446">
    <property type="component" value="Chromosome"/>
</dbReference>
<keyword evidence="6" id="KW-1185">Reference proteome</keyword>
<accession>A0A2G8B2V6</accession>